<dbReference type="EMBL" id="JBHRSP010000015">
    <property type="protein sequence ID" value="MFC3073092.1"/>
    <property type="molecule type" value="Genomic_DNA"/>
</dbReference>
<sequence length="119" mass="12738">MNRKTLLAALAALALAVPALAEDAHQGHGAAAGAESPSSTAFAEANARMHEGMAIDYTGDADVDFVRGMIAHHQGAIDMARVELEFGKDPALRKLAEEIIAAQEGEIRMMREWLEKNGR</sequence>
<evidence type="ECO:0000313" key="4">
    <source>
        <dbReference type="Proteomes" id="UP001595377"/>
    </source>
</evidence>
<accession>A0ABV7DDT0</accession>
<reference evidence="4" key="1">
    <citation type="journal article" date="2019" name="Int. J. Syst. Evol. Microbiol.">
        <title>The Global Catalogue of Microorganisms (GCM) 10K type strain sequencing project: providing services to taxonomists for standard genome sequencing and annotation.</title>
        <authorList>
            <consortium name="The Broad Institute Genomics Platform"/>
            <consortium name="The Broad Institute Genome Sequencing Center for Infectious Disease"/>
            <person name="Wu L."/>
            <person name="Ma J."/>
        </authorList>
    </citation>
    <scope>NUCLEOTIDE SEQUENCE [LARGE SCALE GENOMIC DNA]</scope>
    <source>
        <strain evidence="4">KCTC 52677</strain>
    </source>
</reference>
<dbReference type="Pfam" id="PF03713">
    <property type="entry name" value="DUF305"/>
    <property type="match status" value="1"/>
</dbReference>
<proteinExistence type="predicted"/>
<dbReference type="SUPFAM" id="SSF47240">
    <property type="entry name" value="Ferritin-like"/>
    <property type="match status" value="1"/>
</dbReference>
<dbReference type="InterPro" id="IPR005183">
    <property type="entry name" value="DUF305_CopM-like"/>
</dbReference>
<dbReference type="Proteomes" id="UP001595377">
    <property type="component" value="Unassembled WGS sequence"/>
</dbReference>
<evidence type="ECO:0000259" key="2">
    <source>
        <dbReference type="Pfam" id="PF03713"/>
    </source>
</evidence>
<protein>
    <submittedName>
        <fullName evidence="3">DUF305 domain-containing protein</fullName>
    </submittedName>
</protein>
<evidence type="ECO:0000256" key="1">
    <source>
        <dbReference type="SAM" id="SignalP"/>
    </source>
</evidence>
<gene>
    <name evidence="3" type="ORF">ACFOHH_08265</name>
</gene>
<dbReference type="InterPro" id="IPR009078">
    <property type="entry name" value="Ferritin-like_SF"/>
</dbReference>
<comment type="caution">
    <text evidence="3">The sequence shown here is derived from an EMBL/GenBank/DDBJ whole genome shotgun (WGS) entry which is preliminary data.</text>
</comment>
<dbReference type="RefSeq" id="WP_257311609.1">
    <property type="nucleotide sequence ID" value="NZ_JANFDG010000001.1"/>
</dbReference>
<dbReference type="InterPro" id="IPR012347">
    <property type="entry name" value="Ferritin-like"/>
</dbReference>
<feature type="signal peptide" evidence="1">
    <location>
        <begin position="1"/>
        <end position="21"/>
    </location>
</feature>
<dbReference type="Gene3D" id="1.20.1260.10">
    <property type="match status" value="1"/>
</dbReference>
<dbReference type="PANTHER" id="PTHR36933">
    <property type="entry name" value="SLL0788 PROTEIN"/>
    <property type="match status" value="1"/>
</dbReference>
<organism evidence="3 4">
    <name type="scientific">Shinella pollutisoli</name>
    <dbReference type="NCBI Taxonomy" id="2250594"/>
    <lineage>
        <taxon>Bacteria</taxon>
        <taxon>Pseudomonadati</taxon>
        <taxon>Pseudomonadota</taxon>
        <taxon>Alphaproteobacteria</taxon>
        <taxon>Hyphomicrobiales</taxon>
        <taxon>Rhizobiaceae</taxon>
        <taxon>Shinella</taxon>
    </lineage>
</organism>
<keyword evidence="1" id="KW-0732">Signal</keyword>
<name>A0ABV7DDT0_9HYPH</name>
<evidence type="ECO:0000313" key="3">
    <source>
        <dbReference type="EMBL" id="MFC3073092.1"/>
    </source>
</evidence>
<feature type="chain" id="PRO_5045061720" evidence="1">
    <location>
        <begin position="22"/>
        <end position="119"/>
    </location>
</feature>
<feature type="domain" description="DUF305" evidence="2">
    <location>
        <begin position="37"/>
        <end position="114"/>
    </location>
</feature>
<keyword evidence="4" id="KW-1185">Reference proteome</keyword>
<dbReference type="PANTHER" id="PTHR36933:SF1">
    <property type="entry name" value="SLL0788 PROTEIN"/>
    <property type="match status" value="1"/>
</dbReference>